<dbReference type="EMBL" id="ML996688">
    <property type="protein sequence ID" value="KAF2404119.1"/>
    <property type="molecule type" value="Genomic_DNA"/>
</dbReference>
<gene>
    <name evidence="2" type="ORF">EJ06DRAFT_188895</name>
</gene>
<accession>A0A6G1I7S5</accession>
<keyword evidence="3" id="KW-1185">Reference proteome</keyword>
<organism evidence="2 3">
    <name type="scientific">Trichodelitschia bisporula</name>
    <dbReference type="NCBI Taxonomy" id="703511"/>
    <lineage>
        <taxon>Eukaryota</taxon>
        <taxon>Fungi</taxon>
        <taxon>Dikarya</taxon>
        <taxon>Ascomycota</taxon>
        <taxon>Pezizomycotina</taxon>
        <taxon>Dothideomycetes</taxon>
        <taxon>Dothideomycetes incertae sedis</taxon>
        <taxon>Phaeotrichales</taxon>
        <taxon>Phaeotrichaceae</taxon>
        <taxon>Trichodelitschia</taxon>
    </lineage>
</organism>
<dbReference type="AlphaFoldDB" id="A0A6G1I7S5"/>
<evidence type="ECO:0000313" key="2">
    <source>
        <dbReference type="EMBL" id="KAF2404119.1"/>
    </source>
</evidence>
<dbReference type="InterPro" id="IPR040459">
    <property type="entry name" value="MJ1316"/>
</dbReference>
<dbReference type="Proteomes" id="UP000799640">
    <property type="component" value="Unassembled WGS sequence"/>
</dbReference>
<proteinExistence type="predicted"/>
<evidence type="ECO:0000259" key="1">
    <source>
        <dbReference type="Pfam" id="PF04457"/>
    </source>
</evidence>
<name>A0A6G1I7S5_9PEZI</name>
<protein>
    <recommendedName>
        <fullName evidence="1">MJ1316 RNA cyclic group end recognition domain-containing protein</fullName>
    </recommendedName>
</protein>
<dbReference type="Pfam" id="PF04457">
    <property type="entry name" value="MJ1316"/>
    <property type="match status" value="1"/>
</dbReference>
<feature type="domain" description="MJ1316 RNA cyclic group end recognition" evidence="1">
    <location>
        <begin position="200"/>
        <end position="269"/>
    </location>
</feature>
<reference evidence="2" key="1">
    <citation type="journal article" date="2020" name="Stud. Mycol.">
        <title>101 Dothideomycetes genomes: a test case for predicting lifestyles and emergence of pathogens.</title>
        <authorList>
            <person name="Haridas S."/>
            <person name="Albert R."/>
            <person name="Binder M."/>
            <person name="Bloem J."/>
            <person name="Labutti K."/>
            <person name="Salamov A."/>
            <person name="Andreopoulos B."/>
            <person name="Baker S."/>
            <person name="Barry K."/>
            <person name="Bills G."/>
            <person name="Bluhm B."/>
            <person name="Cannon C."/>
            <person name="Castanera R."/>
            <person name="Culley D."/>
            <person name="Daum C."/>
            <person name="Ezra D."/>
            <person name="Gonzalez J."/>
            <person name="Henrissat B."/>
            <person name="Kuo A."/>
            <person name="Liang C."/>
            <person name="Lipzen A."/>
            <person name="Lutzoni F."/>
            <person name="Magnuson J."/>
            <person name="Mondo S."/>
            <person name="Nolan M."/>
            <person name="Ohm R."/>
            <person name="Pangilinan J."/>
            <person name="Park H.-J."/>
            <person name="Ramirez L."/>
            <person name="Alfaro M."/>
            <person name="Sun H."/>
            <person name="Tritt A."/>
            <person name="Yoshinaga Y."/>
            <person name="Zwiers L.-H."/>
            <person name="Turgeon B."/>
            <person name="Goodwin S."/>
            <person name="Spatafora J."/>
            <person name="Crous P."/>
            <person name="Grigoriev I."/>
        </authorList>
    </citation>
    <scope>NUCLEOTIDE SEQUENCE</scope>
    <source>
        <strain evidence="2">CBS 262.69</strain>
    </source>
</reference>
<evidence type="ECO:0000313" key="3">
    <source>
        <dbReference type="Proteomes" id="UP000799640"/>
    </source>
</evidence>
<sequence>MASKQPDIARTARNFIHKYSFFVRVDISCKQYPSQETGDPHHFVEHYYTMLQNFCKTLRSGEDGEPPIVSSAMLFPRLFTPSASDAAISAACKQDRGTFLIGVEPVDTDVARFVDRMRMSVNMLVQQIYRDKFIRDYEPTPAQPGVFFVGELELGILEPDTVMLKRDETTESRRSSGDWSELEDYDLPEPPAANHGKLAPGHEIVTRLKWDPEFNGANYLVVYEDRHDGLMDRPVLQWLGTQVEEEAFVPQHRIRSIQEISTGRTVWHRAARVDLISG</sequence>
<dbReference type="OrthoDB" id="10263155at2759"/>